<accession>A0A7W7U1Y7</accession>
<dbReference type="RefSeq" id="WP_116159297.1">
    <property type="nucleotide sequence ID" value="NZ_JACHJY010000006.1"/>
</dbReference>
<dbReference type="Proteomes" id="UP000582643">
    <property type="component" value="Unassembled WGS sequence"/>
</dbReference>
<feature type="transmembrane region" description="Helical" evidence="1">
    <location>
        <begin position="62"/>
        <end position="87"/>
    </location>
</feature>
<evidence type="ECO:0000313" key="3">
    <source>
        <dbReference type="Proteomes" id="UP000582643"/>
    </source>
</evidence>
<organism evidence="2 3">
    <name type="scientific">Streptomyces nymphaeiformis</name>
    <dbReference type="NCBI Taxonomy" id="2663842"/>
    <lineage>
        <taxon>Bacteria</taxon>
        <taxon>Bacillati</taxon>
        <taxon>Actinomycetota</taxon>
        <taxon>Actinomycetes</taxon>
        <taxon>Kitasatosporales</taxon>
        <taxon>Streptomycetaceae</taxon>
        <taxon>Streptomyces</taxon>
    </lineage>
</organism>
<dbReference type="AlphaFoldDB" id="A0A7W7U1Y7"/>
<keyword evidence="1" id="KW-0472">Membrane</keyword>
<reference evidence="2 3" key="1">
    <citation type="submission" date="2020-08" db="EMBL/GenBank/DDBJ databases">
        <title>Genomic Encyclopedia of Type Strains, Phase III (KMG-III): the genomes of soil and plant-associated and newly described type strains.</title>
        <authorList>
            <person name="Whitman W."/>
        </authorList>
    </citation>
    <scope>NUCLEOTIDE SEQUENCE [LARGE SCALE GENOMIC DNA]</scope>
    <source>
        <strain evidence="2 3">SFB5A</strain>
    </source>
</reference>
<keyword evidence="3" id="KW-1185">Reference proteome</keyword>
<keyword evidence="1" id="KW-0812">Transmembrane</keyword>
<evidence type="ECO:0000256" key="1">
    <source>
        <dbReference type="SAM" id="Phobius"/>
    </source>
</evidence>
<evidence type="ECO:0000313" key="2">
    <source>
        <dbReference type="EMBL" id="MBB4983558.1"/>
    </source>
</evidence>
<keyword evidence="1" id="KW-1133">Transmembrane helix</keyword>
<sequence>MFVVFILLLLTFFLAAGVTGLCFALNVKDCAVRLEQRQLRNIELRAHARGDLGPPDRFATAFGIRVAGGLLALVPFGLIFAALIAAFTG</sequence>
<protein>
    <submittedName>
        <fullName evidence="2">Uncharacterized protein</fullName>
    </submittedName>
</protein>
<comment type="caution">
    <text evidence="2">The sequence shown here is derived from an EMBL/GenBank/DDBJ whole genome shotgun (WGS) entry which is preliminary data.</text>
</comment>
<dbReference type="EMBL" id="JACHJY010000006">
    <property type="protein sequence ID" value="MBB4983558.1"/>
    <property type="molecule type" value="Genomic_DNA"/>
</dbReference>
<proteinExistence type="predicted"/>
<gene>
    <name evidence="2" type="ORF">GGE06_004500</name>
</gene>
<name>A0A7W7U1Y7_9ACTN</name>